<dbReference type="EMBL" id="BBJM01000032">
    <property type="protein sequence ID" value="GAK48473.1"/>
    <property type="molecule type" value="Genomic_DNA"/>
</dbReference>
<dbReference type="InterPro" id="IPR029058">
    <property type="entry name" value="AB_hydrolase_fold"/>
</dbReference>
<proteinExistence type="predicted"/>
<comment type="caution">
    <text evidence="2">The sequence shown here is derived from an EMBL/GenBank/DDBJ whole genome shotgun (WGS) entry which is preliminary data.</text>
</comment>
<keyword evidence="3" id="KW-1185">Reference proteome</keyword>
<protein>
    <submittedName>
        <fullName evidence="2">Putative X-Pro dipeptidyl-peptidase</fullName>
    </submittedName>
</protein>
<evidence type="ECO:0000313" key="3">
    <source>
        <dbReference type="Proteomes" id="UP000028700"/>
    </source>
</evidence>
<dbReference type="eggNOG" id="COG2936">
    <property type="taxonomic scope" value="Bacteria"/>
</dbReference>
<evidence type="ECO:0000259" key="1">
    <source>
        <dbReference type="Pfam" id="PF02129"/>
    </source>
</evidence>
<name>A0A081BKA5_9LACO</name>
<feature type="domain" description="Xaa-Pro dipeptidyl-peptidase-like" evidence="1">
    <location>
        <begin position="161"/>
        <end position="386"/>
    </location>
</feature>
<dbReference type="AlphaFoldDB" id="A0A081BKA5"/>
<dbReference type="SUPFAM" id="SSF53474">
    <property type="entry name" value="alpha/beta-Hydrolases"/>
    <property type="match status" value="1"/>
</dbReference>
<dbReference type="Pfam" id="PF02129">
    <property type="entry name" value="Peptidase_S15"/>
    <property type="match status" value="1"/>
</dbReference>
<dbReference type="RefSeq" id="WP_268870194.1">
    <property type="nucleotide sequence ID" value="NZ_BBJM01000032.1"/>
</dbReference>
<dbReference type="InterPro" id="IPR005674">
    <property type="entry name" value="CocE/Ser_esterase"/>
</dbReference>
<dbReference type="Gene3D" id="3.40.50.1820">
    <property type="entry name" value="alpha/beta hydrolase"/>
    <property type="match status" value="1"/>
</dbReference>
<organism evidence="2 3">
    <name type="scientific">Secundilactobacillus oryzae JCM 18671</name>
    <dbReference type="NCBI Taxonomy" id="1291743"/>
    <lineage>
        <taxon>Bacteria</taxon>
        <taxon>Bacillati</taxon>
        <taxon>Bacillota</taxon>
        <taxon>Bacilli</taxon>
        <taxon>Lactobacillales</taxon>
        <taxon>Lactobacillaceae</taxon>
        <taxon>Secundilactobacillus</taxon>
    </lineage>
</organism>
<gene>
    <name evidence="2" type="ORF">LOSG293_320060</name>
</gene>
<reference evidence="2" key="1">
    <citation type="journal article" date="2014" name="Genome Announc.">
        <title>Draft Genome Sequence of Lactobacillus oryzae Strain SG293T.</title>
        <authorList>
            <person name="Tanizawa Y."/>
            <person name="Fujisawa T."/>
            <person name="Mochizuki T."/>
            <person name="Kaminuma E."/>
            <person name="Nakamura Y."/>
            <person name="Tohno M."/>
        </authorList>
    </citation>
    <scope>NUCLEOTIDE SEQUENCE [LARGE SCALE GENOMIC DNA]</scope>
    <source>
        <strain evidence="2">SG293</strain>
    </source>
</reference>
<dbReference type="STRING" id="1291743.LOSG293_320060"/>
<dbReference type="NCBIfam" id="TIGR00976">
    <property type="entry name" value="CocE_NonD"/>
    <property type="match status" value="1"/>
</dbReference>
<dbReference type="InterPro" id="IPR000383">
    <property type="entry name" value="Xaa-Pro-like_dom"/>
</dbReference>
<sequence length="393" mass="45261">MKQFDFYQSGIKQASFYVADSEITYTKNDQDSQLLDKPANQQLTADMKVNPQQLFNEWQPEFETGNFKQTTRFTTSWGAQYEPTSNEHLWIQRQAKPAVNLIINQQTLVGFQISVRNLTTILVRPGFEHLTILKQWEDAGMLLSKAHRLKRRYTAMVEMRDGVKLATEIFLPDNVDTPLSTVLVRTPYGRELFFHDEFRFVERGYVLVVQDTRGRNDSEGDWLPMYYEREDGQDTIEWIANQEWSNERIGMIGGSYGGYVQWAAASSGTPYLKALVSMVTAGGPFTDTTYKTGAPLSGSLAWFFATSERKFHPEKLIRDDWEKLMQIRPLSQILVEGLGHEITGFSEFMKHYAYDDFFENMDWKTRGDQIYVPALIQSGWYDDNGVGTTEALP</sequence>
<dbReference type="Proteomes" id="UP000028700">
    <property type="component" value="Unassembled WGS sequence"/>
</dbReference>
<evidence type="ECO:0000313" key="2">
    <source>
        <dbReference type="EMBL" id="GAK48473.1"/>
    </source>
</evidence>
<dbReference type="GO" id="GO:0016787">
    <property type="term" value="F:hydrolase activity"/>
    <property type="evidence" value="ECO:0007669"/>
    <property type="project" value="InterPro"/>
</dbReference>
<accession>A0A081BKA5</accession>